<dbReference type="SUPFAM" id="SSF102114">
    <property type="entry name" value="Radical SAM enzymes"/>
    <property type="match status" value="1"/>
</dbReference>
<dbReference type="GO" id="GO:0106261">
    <property type="term" value="F:tRNA uridine(34) acetyltransferase activity"/>
    <property type="evidence" value="ECO:0007669"/>
    <property type="project" value="UniProtKB-EC"/>
</dbReference>
<comment type="catalytic activity">
    <reaction evidence="15">
        <text>uridine(34) in tRNA + acetyl-CoA + S-adenosyl-L-methionine + H2O = 5-(carboxymethyl)uridine(34) in tRNA + 5'-deoxyadenosine + L-methionine + CoA + 2 H(+)</text>
        <dbReference type="Rhea" id="RHEA:61020"/>
        <dbReference type="Rhea" id="RHEA-COMP:10407"/>
        <dbReference type="Rhea" id="RHEA-COMP:11727"/>
        <dbReference type="ChEBI" id="CHEBI:15377"/>
        <dbReference type="ChEBI" id="CHEBI:15378"/>
        <dbReference type="ChEBI" id="CHEBI:17319"/>
        <dbReference type="ChEBI" id="CHEBI:57287"/>
        <dbReference type="ChEBI" id="CHEBI:57288"/>
        <dbReference type="ChEBI" id="CHEBI:57844"/>
        <dbReference type="ChEBI" id="CHEBI:59789"/>
        <dbReference type="ChEBI" id="CHEBI:65315"/>
        <dbReference type="ChEBI" id="CHEBI:74882"/>
        <dbReference type="EC" id="2.3.1.311"/>
    </reaction>
    <physiologicalReaction direction="left-to-right" evidence="15">
        <dbReference type="Rhea" id="RHEA:61021"/>
    </physiologicalReaction>
</comment>
<dbReference type="Gene3D" id="3.40.630.30">
    <property type="match status" value="1"/>
</dbReference>
<evidence type="ECO:0000256" key="14">
    <source>
        <dbReference type="ARBA" id="ARBA00044771"/>
    </source>
</evidence>
<evidence type="ECO:0000256" key="16">
    <source>
        <dbReference type="SAM" id="MobiDB-lite"/>
    </source>
</evidence>
<dbReference type="GO" id="GO:0033588">
    <property type="term" value="C:elongator holoenzyme complex"/>
    <property type="evidence" value="ECO:0007669"/>
    <property type="project" value="TreeGrafter"/>
</dbReference>
<evidence type="ECO:0000256" key="9">
    <source>
        <dbReference type="ARBA" id="ARBA00022723"/>
    </source>
</evidence>
<evidence type="ECO:0000313" key="19">
    <source>
        <dbReference type="Proteomes" id="UP000177953"/>
    </source>
</evidence>
<dbReference type="InterPro" id="IPR039661">
    <property type="entry name" value="ELP3"/>
</dbReference>
<organism evidence="18 19">
    <name type="scientific">Candidatus Magasanikbacteria bacterium RIFCSPHIGHO2_01_FULL_47_8</name>
    <dbReference type="NCBI Taxonomy" id="1798673"/>
    <lineage>
        <taxon>Bacteria</taxon>
        <taxon>Candidatus Magasanikiibacteriota</taxon>
    </lineage>
</organism>
<evidence type="ECO:0000256" key="5">
    <source>
        <dbReference type="ARBA" id="ARBA00022555"/>
    </source>
</evidence>
<dbReference type="EC" id="2.3.1.311" evidence="14"/>
<dbReference type="InterPro" id="IPR023404">
    <property type="entry name" value="rSAM_horseshoe"/>
</dbReference>
<feature type="region of interest" description="Disordered" evidence="16">
    <location>
        <begin position="193"/>
        <end position="225"/>
    </location>
</feature>
<dbReference type="InterPro" id="IPR016181">
    <property type="entry name" value="Acyl_CoA_acyltransferase"/>
</dbReference>
<comment type="cofactor">
    <cofactor evidence="1">
        <name>[4Fe-4S] cluster</name>
        <dbReference type="ChEBI" id="CHEBI:49883"/>
    </cofactor>
</comment>
<dbReference type="NCBIfam" id="TIGR01211">
    <property type="entry name" value="ELP3"/>
    <property type="match status" value="1"/>
</dbReference>
<comment type="caution">
    <text evidence="18">The sequence shown here is derived from an EMBL/GenBank/DDBJ whole genome shotgun (WGS) entry which is preliminary data.</text>
</comment>
<keyword evidence="5" id="KW-0820">tRNA-binding</keyword>
<name>A0A1F6MDP9_9BACT</name>
<evidence type="ECO:0000256" key="11">
    <source>
        <dbReference type="ARBA" id="ARBA00023004"/>
    </source>
</evidence>
<dbReference type="SFLD" id="SFLDG01086">
    <property type="entry name" value="elongater_protein-like"/>
    <property type="match status" value="1"/>
</dbReference>
<evidence type="ECO:0000256" key="1">
    <source>
        <dbReference type="ARBA" id="ARBA00001966"/>
    </source>
</evidence>
<dbReference type="GO" id="GO:0046872">
    <property type="term" value="F:metal ion binding"/>
    <property type="evidence" value="ECO:0007669"/>
    <property type="project" value="UniProtKB-KW"/>
</dbReference>
<accession>A0A1F6MDP9</accession>
<dbReference type="InterPro" id="IPR034687">
    <property type="entry name" value="ELP3-like"/>
</dbReference>
<dbReference type="InterPro" id="IPR058240">
    <property type="entry name" value="rSAM_sf"/>
</dbReference>
<feature type="compositionally biased region" description="Polar residues" evidence="16">
    <location>
        <begin position="204"/>
        <end position="218"/>
    </location>
</feature>
<keyword evidence="11" id="KW-0408">Iron</keyword>
<dbReference type="InterPro" id="IPR032432">
    <property type="entry name" value="Radical_SAM_C"/>
</dbReference>
<dbReference type="GO" id="GO:0002926">
    <property type="term" value="P:tRNA wobble base 5-methoxycarbonylmethyl-2-thiouridinylation"/>
    <property type="evidence" value="ECO:0007669"/>
    <property type="project" value="TreeGrafter"/>
</dbReference>
<keyword evidence="8" id="KW-0819">tRNA processing</keyword>
<dbReference type="Gene3D" id="3.80.30.20">
    <property type="entry name" value="tm_1862 like domain"/>
    <property type="match status" value="1"/>
</dbReference>
<keyword evidence="13" id="KW-0012">Acyltransferase</keyword>
<keyword evidence="7" id="KW-0949">S-adenosyl-L-methionine</keyword>
<evidence type="ECO:0000256" key="2">
    <source>
        <dbReference type="ARBA" id="ARBA00005217"/>
    </source>
</evidence>
<evidence type="ECO:0000313" key="18">
    <source>
        <dbReference type="EMBL" id="OGH69755.1"/>
    </source>
</evidence>
<comment type="similarity">
    <text evidence="3">Belongs to the ELP3 family.</text>
</comment>
<evidence type="ECO:0000259" key="17">
    <source>
        <dbReference type="SMART" id="SM00729"/>
    </source>
</evidence>
<evidence type="ECO:0000256" key="15">
    <source>
        <dbReference type="ARBA" id="ARBA00047372"/>
    </source>
</evidence>
<gene>
    <name evidence="18" type="ORF">A2754_01730</name>
</gene>
<keyword evidence="9" id="KW-0479">Metal-binding</keyword>
<protein>
    <recommendedName>
        <fullName evidence="14">tRNA carboxymethyluridine synthase</fullName>
        <ecNumber evidence="14">2.3.1.311</ecNumber>
    </recommendedName>
</protein>
<keyword evidence="12" id="KW-0411">Iron-sulfur</keyword>
<reference evidence="18 19" key="1">
    <citation type="journal article" date="2016" name="Nat. Commun.">
        <title>Thousands of microbial genomes shed light on interconnected biogeochemical processes in an aquifer system.</title>
        <authorList>
            <person name="Anantharaman K."/>
            <person name="Brown C.T."/>
            <person name="Hug L.A."/>
            <person name="Sharon I."/>
            <person name="Castelle C.J."/>
            <person name="Probst A.J."/>
            <person name="Thomas B.C."/>
            <person name="Singh A."/>
            <person name="Wilkins M.J."/>
            <person name="Karaoz U."/>
            <person name="Brodie E.L."/>
            <person name="Williams K.H."/>
            <person name="Hubbard S.S."/>
            <person name="Banfield J.F."/>
        </authorList>
    </citation>
    <scope>NUCLEOTIDE SEQUENCE [LARGE SCALE GENOMIC DNA]</scope>
</reference>
<dbReference type="SMART" id="SM00729">
    <property type="entry name" value="Elp3"/>
    <property type="match status" value="1"/>
</dbReference>
<dbReference type="GO" id="GO:0051539">
    <property type="term" value="F:4 iron, 4 sulfur cluster binding"/>
    <property type="evidence" value="ECO:0007669"/>
    <property type="project" value="UniProtKB-KW"/>
</dbReference>
<evidence type="ECO:0000256" key="8">
    <source>
        <dbReference type="ARBA" id="ARBA00022694"/>
    </source>
</evidence>
<dbReference type="InterPro" id="IPR006638">
    <property type="entry name" value="Elp3/MiaA/NifB-like_rSAM"/>
</dbReference>
<keyword evidence="4" id="KW-0004">4Fe-4S</keyword>
<evidence type="ECO:0000256" key="13">
    <source>
        <dbReference type="ARBA" id="ARBA00023315"/>
    </source>
</evidence>
<dbReference type="AlphaFoldDB" id="A0A1F6MDP9"/>
<evidence type="ECO:0000256" key="12">
    <source>
        <dbReference type="ARBA" id="ARBA00023014"/>
    </source>
</evidence>
<dbReference type="Proteomes" id="UP000177953">
    <property type="component" value="Unassembled WGS sequence"/>
</dbReference>
<proteinExistence type="inferred from homology"/>
<dbReference type="InterPro" id="IPR007197">
    <property type="entry name" value="rSAM"/>
</dbReference>
<dbReference type="EMBL" id="MFPU01000024">
    <property type="protein sequence ID" value="OGH69755.1"/>
    <property type="molecule type" value="Genomic_DNA"/>
</dbReference>
<dbReference type="PANTHER" id="PTHR11135">
    <property type="entry name" value="HISTONE ACETYLTRANSFERASE-RELATED"/>
    <property type="match status" value="1"/>
</dbReference>
<dbReference type="PANTHER" id="PTHR11135:SF2">
    <property type="entry name" value="ELONGATOR COMPLEX PROTEIN 3"/>
    <property type="match status" value="1"/>
</dbReference>
<evidence type="ECO:0000256" key="10">
    <source>
        <dbReference type="ARBA" id="ARBA00022884"/>
    </source>
</evidence>
<dbReference type="SFLD" id="SFLDS00029">
    <property type="entry name" value="Radical_SAM"/>
    <property type="match status" value="1"/>
</dbReference>
<evidence type="ECO:0000256" key="4">
    <source>
        <dbReference type="ARBA" id="ARBA00022485"/>
    </source>
</evidence>
<keyword evidence="6" id="KW-0808">Transferase</keyword>
<dbReference type="GO" id="GO:0000049">
    <property type="term" value="F:tRNA binding"/>
    <property type="evidence" value="ECO:0007669"/>
    <property type="project" value="UniProtKB-KW"/>
</dbReference>
<dbReference type="GO" id="GO:0005737">
    <property type="term" value="C:cytoplasm"/>
    <property type="evidence" value="ECO:0007669"/>
    <property type="project" value="TreeGrafter"/>
</dbReference>
<dbReference type="SUPFAM" id="SSF55729">
    <property type="entry name" value="Acyl-CoA N-acyltransferases (Nat)"/>
    <property type="match status" value="1"/>
</dbReference>
<dbReference type="Pfam" id="PF16199">
    <property type="entry name" value="Radical_SAM_C"/>
    <property type="match status" value="1"/>
</dbReference>
<evidence type="ECO:0000256" key="3">
    <source>
        <dbReference type="ARBA" id="ARBA00005494"/>
    </source>
</evidence>
<dbReference type="SFLD" id="SFLDF00344">
    <property type="entry name" value="ELP3-like"/>
    <property type="match status" value="1"/>
</dbReference>
<comment type="pathway">
    <text evidence="2">tRNA modification.</text>
</comment>
<evidence type="ECO:0000256" key="7">
    <source>
        <dbReference type="ARBA" id="ARBA00022691"/>
    </source>
</evidence>
<sequence length="595" mass="68787">MTLAEKIILACIEKLPEGEVDFNILKRQLTSQGHIRESELSGNLDKSQGMPAKTELLSAYHKLLTKKRILPNKKLEKLLMRRAVRTLSGVTIVTSLVKPYPCPGECVYCPLDERMPKSYLAEEPAAMRALMLAFDPYEQMAKRIEALEKNGHPTDKVELIIKGGTWNSYPLPYQYWFILRSFEAANETGKWKSPLEGGRGDVGQSRTSPKPMQIGSPSSRRDLTEASPLIDLKKELFRQQRLNEHAKHRIIGLTLETRPDCINYHTIWQMREMGCTRLEIGVQHTDNKVLALTKRGHTAEEAMRATELLKNYGFKADYHLMPQLPGATATTDLVMLEEIFKNPGYRPDMIKIYPCTVVKGSELYDWFKDGKYKAYPTEDLLKILKQFKTVVPRYCRISRLIRDIPGQYIEEGNKVTNLRQVIQMEMKREGTACKCLRCREIGHVDIAKIKDLTPHLFIDEYKTHGGMEYFLSFEDKKRQVVFAFCRLRIVDTPVIHPNKKLNSYEAYIRELHTYGQLIPIKQENKKSRKQDHVKAQHRGLGKKLVKKAEQIVKQNKIEKLAVISGVGVRDYYRQLGYRLEKTYMVKNLKTRRLED</sequence>
<keyword evidence="10" id="KW-0694">RNA-binding</keyword>
<evidence type="ECO:0000256" key="6">
    <source>
        <dbReference type="ARBA" id="ARBA00022679"/>
    </source>
</evidence>
<dbReference type="Pfam" id="PF04055">
    <property type="entry name" value="Radical_SAM"/>
    <property type="match status" value="1"/>
</dbReference>
<feature type="domain" description="Elp3/MiaA/NifB-like radical SAM core" evidence="17">
    <location>
        <begin position="92"/>
        <end position="386"/>
    </location>
</feature>